<dbReference type="RefSeq" id="WP_273228669.1">
    <property type="nucleotide sequence ID" value="NZ_DALYZG010000011.1"/>
</dbReference>
<reference evidence="1 2" key="1">
    <citation type="submission" date="2017-08" db="EMBL/GenBank/DDBJ databases">
        <title>Infants hospitalized years apart are colonized by the same room-sourced microbial strains.</title>
        <authorList>
            <person name="Brooks B."/>
            <person name="Olm M.R."/>
            <person name="Firek B.A."/>
            <person name="Baker R."/>
            <person name="Thomas B.C."/>
            <person name="Morowitz M.J."/>
            <person name="Banfield J.F."/>
        </authorList>
    </citation>
    <scope>NUCLEOTIDE SEQUENCE [LARGE SCALE GENOMIC DNA]</scope>
    <source>
        <strain evidence="1">S2_009_000_R2_77</strain>
    </source>
</reference>
<gene>
    <name evidence="1" type="ORF">DI599_00410</name>
</gene>
<dbReference type="GO" id="GO:0004386">
    <property type="term" value="F:helicase activity"/>
    <property type="evidence" value="ECO:0007669"/>
    <property type="project" value="UniProtKB-KW"/>
</dbReference>
<organism evidence="1 2">
    <name type="scientific">Pseudomonas kuykendallii</name>
    <dbReference type="NCBI Taxonomy" id="1007099"/>
    <lineage>
        <taxon>Bacteria</taxon>
        <taxon>Pseudomonadati</taxon>
        <taxon>Pseudomonadota</taxon>
        <taxon>Gammaproteobacteria</taxon>
        <taxon>Pseudomonadales</taxon>
        <taxon>Pseudomonadaceae</taxon>
        <taxon>Pseudomonas</taxon>
    </lineage>
</organism>
<accession>A0A2W5D3L1</accession>
<evidence type="ECO:0000313" key="2">
    <source>
        <dbReference type="Proteomes" id="UP000249198"/>
    </source>
</evidence>
<protein>
    <submittedName>
        <fullName evidence="1">DNA or RNA helicase of superfamily II</fullName>
    </submittedName>
</protein>
<dbReference type="AlphaFoldDB" id="A0A2W5D3L1"/>
<dbReference type="InterPro" id="IPR032720">
    <property type="entry name" value="Cys_rich_CWC"/>
</dbReference>
<sequence length="77" mass="8025">MPLPTDSGARAASSVDPARCPLCGHANRCAQSDPATRELPCWCFSTPVSPGALARLPEEARDKACLCPNCAALDEPS</sequence>
<keyword evidence="1" id="KW-0067">ATP-binding</keyword>
<keyword evidence="1" id="KW-0347">Helicase</keyword>
<comment type="caution">
    <text evidence="1">The sequence shown here is derived from an EMBL/GenBank/DDBJ whole genome shotgun (WGS) entry which is preliminary data.</text>
</comment>
<keyword evidence="1" id="KW-0378">Hydrolase</keyword>
<dbReference type="EMBL" id="QFOH01000001">
    <property type="protein sequence ID" value="PZP26655.1"/>
    <property type="molecule type" value="Genomic_DNA"/>
</dbReference>
<dbReference type="Proteomes" id="UP000249198">
    <property type="component" value="Unassembled WGS sequence"/>
</dbReference>
<proteinExistence type="predicted"/>
<evidence type="ECO:0000313" key="1">
    <source>
        <dbReference type="EMBL" id="PZP26655.1"/>
    </source>
</evidence>
<dbReference type="Pfam" id="PF14375">
    <property type="entry name" value="Cys_rich_CWC"/>
    <property type="match status" value="1"/>
</dbReference>
<name>A0A2W5D3L1_9PSED</name>
<keyword evidence="1" id="KW-0547">Nucleotide-binding</keyword>